<evidence type="ECO:0000256" key="3">
    <source>
        <dbReference type="ARBA" id="ARBA00023163"/>
    </source>
</evidence>
<dbReference type="EMBL" id="JACCBU010000001">
    <property type="protein sequence ID" value="NYE72986.1"/>
    <property type="molecule type" value="Genomic_DNA"/>
</dbReference>
<keyword evidence="3" id="KW-0804">Transcription</keyword>
<evidence type="ECO:0000313" key="5">
    <source>
        <dbReference type="EMBL" id="NYE72986.1"/>
    </source>
</evidence>
<protein>
    <submittedName>
        <fullName evidence="5">LacI family transcriptional regulator</fullName>
    </submittedName>
</protein>
<name>A0A7Y9I9T3_9ACTN</name>
<dbReference type="Pfam" id="PF13377">
    <property type="entry name" value="Peripla_BP_3"/>
    <property type="match status" value="1"/>
</dbReference>
<dbReference type="SUPFAM" id="SSF53822">
    <property type="entry name" value="Periplasmic binding protein-like I"/>
    <property type="match status" value="1"/>
</dbReference>
<dbReference type="Pfam" id="PF00356">
    <property type="entry name" value="LacI"/>
    <property type="match status" value="1"/>
</dbReference>
<dbReference type="Proteomes" id="UP000569914">
    <property type="component" value="Unassembled WGS sequence"/>
</dbReference>
<evidence type="ECO:0000259" key="4">
    <source>
        <dbReference type="PROSITE" id="PS50932"/>
    </source>
</evidence>
<evidence type="ECO:0000256" key="1">
    <source>
        <dbReference type="ARBA" id="ARBA00023015"/>
    </source>
</evidence>
<evidence type="ECO:0000256" key="2">
    <source>
        <dbReference type="ARBA" id="ARBA00023125"/>
    </source>
</evidence>
<evidence type="ECO:0000313" key="6">
    <source>
        <dbReference type="Proteomes" id="UP000569914"/>
    </source>
</evidence>
<sequence>MTNAQSAATSKPATMRDVAEAAGAPLSAVSLVLNGKSGVSHSRRQKILEAAEQLGYAPPARSTERTRTPVIGLVMEALSPKAAEDGFMASVVSGVEAGLRHFGIQMLLHLYRPDGDPLATFRSMVGRDVDGVIAANGGDIDADAIERIAAAGTPLVLVENYLETDPRIPAVVADNFTAGHQCTQHLIELGHERIGMLLGSTRYVSLTDRRRGYEIALLEHGLVPSAELMPPQTSGELVKGYAQMKQLLGLRKPPTAVYAVSDKSAFGAYQAITEAGLRVPDDISVVGTDDVQQSAATSPALTTFGVPTFELGRTAAQAMQALLTNPGSAPTRTVLLGQLAVRQSTAPPRRRSRR</sequence>
<dbReference type="InterPro" id="IPR010982">
    <property type="entry name" value="Lambda_DNA-bd_dom_sf"/>
</dbReference>
<accession>A0A7Y9I9T3</accession>
<gene>
    <name evidence="5" type="ORF">BKA15_004315</name>
</gene>
<dbReference type="CDD" id="cd01392">
    <property type="entry name" value="HTH_LacI"/>
    <property type="match status" value="1"/>
</dbReference>
<keyword evidence="1" id="KW-0805">Transcription regulation</keyword>
<dbReference type="GO" id="GO:0003700">
    <property type="term" value="F:DNA-binding transcription factor activity"/>
    <property type="evidence" value="ECO:0007669"/>
    <property type="project" value="TreeGrafter"/>
</dbReference>
<dbReference type="InterPro" id="IPR000843">
    <property type="entry name" value="HTH_LacI"/>
</dbReference>
<dbReference type="GO" id="GO:0000976">
    <property type="term" value="F:transcription cis-regulatory region binding"/>
    <property type="evidence" value="ECO:0007669"/>
    <property type="project" value="TreeGrafter"/>
</dbReference>
<dbReference type="InterPro" id="IPR046335">
    <property type="entry name" value="LacI/GalR-like_sensor"/>
</dbReference>
<dbReference type="AlphaFoldDB" id="A0A7Y9I9T3"/>
<dbReference type="InterPro" id="IPR028082">
    <property type="entry name" value="Peripla_BP_I"/>
</dbReference>
<proteinExistence type="predicted"/>
<dbReference type="Gene3D" id="1.10.260.40">
    <property type="entry name" value="lambda repressor-like DNA-binding domains"/>
    <property type="match status" value="1"/>
</dbReference>
<dbReference type="PANTHER" id="PTHR30146">
    <property type="entry name" value="LACI-RELATED TRANSCRIPTIONAL REPRESSOR"/>
    <property type="match status" value="1"/>
</dbReference>
<keyword evidence="2" id="KW-0238">DNA-binding</keyword>
<dbReference type="SMART" id="SM00354">
    <property type="entry name" value="HTH_LACI"/>
    <property type="match status" value="1"/>
</dbReference>
<dbReference type="RefSeq" id="WP_179754157.1">
    <property type="nucleotide sequence ID" value="NZ_JACCBU010000001.1"/>
</dbReference>
<comment type="caution">
    <text evidence="5">The sequence shown here is derived from an EMBL/GenBank/DDBJ whole genome shotgun (WGS) entry which is preliminary data.</text>
</comment>
<dbReference type="Gene3D" id="3.40.50.2300">
    <property type="match status" value="2"/>
</dbReference>
<dbReference type="PANTHER" id="PTHR30146:SF109">
    <property type="entry name" value="HTH-TYPE TRANSCRIPTIONAL REGULATOR GALS"/>
    <property type="match status" value="1"/>
</dbReference>
<feature type="domain" description="HTH lacI-type" evidence="4">
    <location>
        <begin position="13"/>
        <end position="65"/>
    </location>
</feature>
<dbReference type="PROSITE" id="PS50932">
    <property type="entry name" value="HTH_LACI_2"/>
    <property type="match status" value="1"/>
</dbReference>
<dbReference type="SUPFAM" id="SSF47413">
    <property type="entry name" value="lambda repressor-like DNA-binding domains"/>
    <property type="match status" value="1"/>
</dbReference>
<reference evidence="5 6" key="1">
    <citation type="submission" date="2020-07" db="EMBL/GenBank/DDBJ databases">
        <title>Sequencing the genomes of 1000 actinobacteria strains.</title>
        <authorList>
            <person name="Klenk H.-P."/>
        </authorList>
    </citation>
    <scope>NUCLEOTIDE SEQUENCE [LARGE SCALE GENOMIC DNA]</scope>
    <source>
        <strain evidence="5 6">DSM 22083</strain>
    </source>
</reference>
<keyword evidence="6" id="KW-1185">Reference proteome</keyword>
<organism evidence="5 6">
    <name type="scientific">Microlunatus parietis</name>
    <dbReference type="NCBI Taxonomy" id="682979"/>
    <lineage>
        <taxon>Bacteria</taxon>
        <taxon>Bacillati</taxon>
        <taxon>Actinomycetota</taxon>
        <taxon>Actinomycetes</taxon>
        <taxon>Propionibacteriales</taxon>
        <taxon>Propionibacteriaceae</taxon>
        <taxon>Microlunatus</taxon>
    </lineage>
</organism>